<gene>
    <name evidence="2" type="ORF">HPE63_06595</name>
</gene>
<feature type="domain" description="YdhG-like" evidence="1">
    <location>
        <begin position="21"/>
        <end position="110"/>
    </location>
</feature>
<dbReference type="SUPFAM" id="SSF159888">
    <property type="entry name" value="YdhG-like"/>
    <property type="match status" value="1"/>
</dbReference>
<proteinExistence type="predicted"/>
<protein>
    <submittedName>
        <fullName evidence="2">DUF1801 domain-containing protein</fullName>
    </submittedName>
</protein>
<evidence type="ECO:0000313" key="2">
    <source>
        <dbReference type="EMBL" id="MBD0850333.1"/>
    </source>
</evidence>
<sequence>MEKLKPKDVDSYIANSNAQAREIMVELRNLIKSTVPEAEEVISWNVPIYKYHGILAGFSVAKHHVSLGLDTLHAKNREILEEKGYKTGKKTVQIKFGQKVPVAVLKETLKVQAKINEVKKNNAK</sequence>
<accession>A0ABR7VDG0</accession>
<evidence type="ECO:0000313" key="3">
    <source>
        <dbReference type="Proteomes" id="UP000598350"/>
    </source>
</evidence>
<reference evidence="2 3" key="1">
    <citation type="submission" date="2020-05" db="EMBL/GenBank/DDBJ databases">
        <title>The draft genome sequence of Maribacter arenosus CAU 1321.</title>
        <authorList>
            <person name="Mu L."/>
        </authorList>
    </citation>
    <scope>NUCLEOTIDE SEQUENCE [LARGE SCALE GENOMIC DNA]</scope>
    <source>
        <strain evidence="2 3">CAU 1321</strain>
    </source>
</reference>
<organism evidence="2 3">
    <name type="scientific">Maribacter arenosus</name>
    <dbReference type="NCBI Taxonomy" id="1854708"/>
    <lineage>
        <taxon>Bacteria</taxon>
        <taxon>Pseudomonadati</taxon>
        <taxon>Bacteroidota</taxon>
        <taxon>Flavobacteriia</taxon>
        <taxon>Flavobacteriales</taxon>
        <taxon>Flavobacteriaceae</taxon>
        <taxon>Maribacter</taxon>
    </lineage>
</organism>
<dbReference type="Proteomes" id="UP000598350">
    <property type="component" value="Unassembled WGS sequence"/>
</dbReference>
<name>A0ABR7VDG0_9FLAO</name>
<dbReference type="Gene3D" id="3.90.1150.200">
    <property type="match status" value="1"/>
</dbReference>
<dbReference type="EMBL" id="JABTCG010000002">
    <property type="protein sequence ID" value="MBD0850333.1"/>
    <property type="molecule type" value="Genomic_DNA"/>
</dbReference>
<dbReference type="Pfam" id="PF08818">
    <property type="entry name" value="DUF1801"/>
    <property type="match status" value="1"/>
</dbReference>
<keyword evidence="3" id="KW-1185">Reference proteome</keyword>
<comment type="caution">
    <text evidence="2">The sequence shown here is derived from an EMBL/GenBank/DDBJ whole genome shotgun (WGS) entry which is preliminary data.</text>
</comment>
<evidence type="ECO:0000259" key="1">
    <source>
        <dbReference type="Pfam" id="PF08818"/>
    </source>
</evidence>
<dbReference type="RefSeq" id="WP_188313464.1">
    <property type="nucleotide sequence ID" value="NZ_JABTCG010000002.1"/>
</dbReference>
<dbReference type="InterPro" id="IPR014922">
    <property type="entry name" value="YdhG-like"/>
</dbReference>